<comment type="caution">
    <text evidence="1">The sequence shown here is derived from an EMBL/GenBank/DDBJ whole genome shotgun (WGS) entry which is preliminary data.</text>
</comment>
<dbReference type="EMBL" id="JAFIMR010000006">
    <property type="protein sequence ID" value="KAI1877620.1"/>
    <property type="molecule type" value="Genomic_DNA"/>
</dbReference>
<organism evidence="1 2">
    <name type="scientific">Neoarthrinium moseri</name>
    <dbReference type="NCBI Taxonomy" id="1658444"/>
    <lineage>
        <taxon>Eukaryota</taxon>
        <taxon>Fungi</taxon>
        <taxon>Dikarya</taxon>
        <taxon>Ascomycota</taxon>
        <taxon>Pezizomycotina</taxon>
        <taxon>Sordariomycetes</taxon>
        <taxon>Xylariomycetidae</taxon>
        <taxon>Amphisphaeriales</taxon>
        <taxon>Apiosporaceae</taxon>
        <taxon>Neoarthrinium</taxon>
    </lineage>
</organism>
<sequence>MASREAGALLGTTIGCTVGELLAFYPAATLWLSYGIACPGLCRTVAAVRELTEKAANRRAPQSTIPRLRLPVFDKRGALLAGLVNEGRTLDMTWGATCSSRLYPSPIAGHSHAAGGLSAASLSLL</sequence>
<gene>
    <name evidence="1" type="ORF">JX265_003628</name>
</gene>
<reference evidence="1" key="1">
    <citation type="submission" date="2021-03" db="EMBL/GenBank/DDBJ databases">
        <title>Revisited historic fungal species revealed as producer of novel bioactive compounds through whole genome sequencing and comparative genomics.</title>
        <authorList>
            <person name="Vignolle G.A."/>
            <person name="Hochenegger N."/>
            <person name="Mach R.L."/>
            <person name="Mach-Aigner A.R."/>
            <person name="Javad Rahimi M."/>
            <person name="Salim K.A."/>
            <person name="Chan C.M."/>
            <person name="Lim L.B.L."/>
            <person name="Cai F."/>
            <person name="Druzhinina I.S."/>
            <person name="U'Ren J.M."/>
            <person name="Derntl C."/>
        </authorList>
    </citation>
    <scope>NUCLEOTIDE SEQUENCE</scope>
    <source>
        <strain evidence="1">TUCIM 5799</strain>
    </source>
</reference>
<evidence type="ECO:0000313" key="2">
    <source>
        <dbReference type="Proteomes" id="UP000829685"/>
    </source>
</evidence>
<proteinExistence type="predicted"/>
<dbReference type="Proteomes" id="UP000829685">
    <property type="component" value="Unassembled WGS sequence"/>
</dbReference>
<dbReference type="PROSITE" id="PS51257">
    <property type="entry name" value="PROKAR_LIPOPROTEIN"/>
    <property type="match status" value="1"/>
</dbReference>
<protein>
    <submittedName>
        <fullName evidence="1">Uncharacterized protein</fullName>
    </submittedName>
</protein>
<dbReference type="AlphaFoldDB" id="A0A9P9WS76"/>
<evidence type="ECO:0000313" key="1">
    <source>
        <dbReference type="EMBL" id="KAI1877620.1"/>
    </source>
</evidence>
<accession>A0A9P9WS76</accession>
<name>A0A9P9WS76_9PEZI</name>
<keyword evidence="2" id="KW-1185">Reference proteome</keyword>